<evidence type="ECO:0000259" key="7">
    <source>
        <dbReference type="PROSITE" id="PS51471"/>
    </source>
</evidence>
<dbReference type="PANTHER" id="PTHR12907:SF26">
    <property type="entry name" value="HIF PROLYL HYDROXYLASE, ISOFORM C"/>
    <property type="match status" value="1"/>
</dbReference>
<dbReference type="Proteomes" id="UP000270524">
    <property type="component" value="Unassembled WGS sequence"/>
</dbReference>
<proteinExistence type="predicted"/>
<dbReference type="AlphaFoldDB" id="A0A3M3Q9W1"/>
<evidence type="ECO:0000256" key="2">
    <source>
        <dbReference type="ARBA" id="ARBA00022723"/>
    </source>
</evidence>
<accession>A0A3M3Q9W1</accession>
<evidence type="ECO:0000256" key="5">
    <source>
        <dbReference type="ARBA" id="ARBA00023002"/>
    </source>
</evidence>
<evidence type="ECO:0000256" key="3">
    <source>
        <dbReference type="ARBA" id="ARBA00022896"/>
    </source>
</evidence>
<dbReference type="InterPro" id="IPR044862">
    <property type="entry name" value="Pro_4_hyd_alph_FE2OG_OXY"/>
</dbReference>
<dbReference type="GO" id="GO:0008198">
    <property type="term" value="F:ferrous iron binding"/>
    <property type="evidence" value="ECO:0007669"/>
    <property type="project" value="TreeGrafter"/>
</dbReference>
<dbReference type="Proteomes" id="UP000269335">
    <property type="component" value="Unassembled WGS sequence"/>
</dbReference>
<keyword evidence="2" id="KW-0479">Metal-binding</keyword>
<name>A0A3M3Q9W1_PSECA</name>
<keyword evidence="3" id="KW-0847">Vitamin C</keyword>
<dbReference type="PROSITE" id="PS51471">
    <property type="entry name" value="FE2OG_OXY"/>
    <property type="match status" value="1"/>
</dbReference>
<comment type="cofactor">
    <cofactor evidence="1">
        <name>L-ascorbate</name>
        <dbReference type="ChEBI" id="CHEBI:38290"/>
    </cofactor>
</comment>
<evidence type="ECO:0000256" key="6">
    <source>
        <dbReference type="ARBA" id="ARBA00023004"/>
    </source>
</evidence>
<organism evidence="9 11">
    <name type="scientific">Pseudomonas cannabina</name>
    <dbReference type="NCBI Taxonomy" id="86840"/>
    <lineage>
        <taxon>Bacteria</taxon>
        <taxon>Pseudomonadati</taxon>
        <taxon>Pseudomonadota</taxon>
        <taxon>Gammaproteobacteria</taxon>
        <taxon>Pseudomonadales</taxon>
        <taxon>Pseudomonadaceae</taxon>
        <taxon>Pseudomonas</taxon>
    </lineage>
</organism>
<sequence length="294" mass="33145">MRALFRPACGLVQLVVAVCPGRHGAEYQQQNKQTTHWGLLSADSYSPGVNVDLSSYDCPPRMKSRADDAVHASRCRISGLMDTMHAMRIPSDHPLLLRIVDDLAANGWSQQNIFLPEALTLELEQECRKRAAEGELEPAGVGRGPALEVREGIRGDRIQWLEAGQVQCCDSYLELMDSLREALNRGLFLGLDDYESHFALYPPGAFYLRHVDRFRDDDKRMVSAVLYLNNAWLPEHGGQLRMYLKDDLAYDVQPTGGCLVVFLSGDIPHEVMPATRDRLSLTGWFRRRGNDLFQ</sequence>
<dbReference type="PANTHER" id="PTHR12907">
    <property type="entry name" value="EGL NINE HOMOLOG-RELATED"/>
    <property type="match status" value="1"/>
</dbReference>
<feature type="domain" description="Fe2OG dioxygenase" evidence="7">
    <location>
        <begin position="190"/>
        <end position="287"/>
    </location>
</feature>
<dbReference type="EMBL" id="RBPJ01000127">
    <property type="protein sequence ID" value="RMN97813.1"/>
    <property type="molecule type" value="Genomic_DNA"/>
</dbReference>
<dbReference type="InterPro" id="IPR051559">
    <property type="entry name" value="HIF_prolyl_hydroxylases"/>
</dbReference>
<protein>
    <submittedName>
        <fullName evidence="9">2OG-Fe oxygenase family oxidoreductase</fullName>
    </submittedName>
</protein>
<dbReference type="EMBL" id="RBPH01000137">
    <property type="protein sequence ID" value="RMN81001.1"/>
    <property type="molecule type" value="Genomic_DNA"/>
</dbReference>
<evidence type="ECO:0000256" key="4">
    <source>
        <dbReference type="ARBA" id="ARBA00022964"/>
    </source>
</evidence>
<evidence type="ECO:0000313" key="11">
    <source>
        <dbReference type="Proteomes" id="UP000270524"/>
    </source>
</evidence>
<evidence type="ECO:0000313" key="10">
    <source>
        <dbReference type="Proteomes" id="UP000269335"/>
    </source>
</evidence>
<comment type="caution">
    <text evidence="9">The sequence shown here is derived from an EMBL/GenBank/DDBJ whole genome shotgun (WGS) entry which is preliminary data.</text>
</comment>
<dbReference type="SMART" id="SM00702">
    <property type="entry name" value="P4Hc"/>
    <property type="match status" value="1"/>
</dbReference>
<dbReference type="InterPro" id="IPR005123">
    <property type="entry name" value="Oxoglu/Fe-dep_dioxygenase_dom"/>
</dbReference>
<keyword evidence="6" id="KW-0408">Iron</keyword>
<evidence type="ECO:0000313" key="9">
    <source>
        <dbReference type="EMBL" id="RMN97813.1"/>
    </source>
</evidence>
<keyword evidence="5" id="KW-0560">Oxidoreductase</keyword>
<evidence type="ECO:0000256" key="1">
    <source>
        <dbReference type="ARBA" id="ARBA00001961"/>
    </source>
</evidence>
<dbReference type="GO" id="GO:0031418">
    <property type="term" value="F:L-ascorbic acid binding"/>
    <property type="evidence" value="ECO:0007669"/>
    <property type="project" value="UniProtKB-KW"/>
</dbReference>
<dbReference type="Pfam" id="PF13640">
    <property type="entry name" value="2OG-FeII_Oxy_3"/>
    <property type="match status" value="1"/>
</dbReference>
<evidence type="ECO:0000313" key="8">
    <source>
        <dbReference type="EMBL" id="RMN81001.1"/>
    </source>
</evidence>
<keyword evidence="4" id="KW-0223">Dioxygenase</keyword>
<dbReference type="InterPro" id="IPR006620">
    <property type="entry name" value="Pro_4_hyd_alph"/>
</dbReference>
<dbReference type="GO" id="GO:0071456">
    <property type="term" value="P:cellular response to hypoxia"/>
    <property type="evidence" value="ECO:0007669"/>
    <property type="project" value="TreeGrafter"/>
</dbReference>
<dbReference type="Gene3D" id="2.60.120.620">
    <property type="entry name" value="q2cbj1_9rhob like domain"/>
    <property type="match status" value="1"/>
</dbReference>
<dbReference type="GO" id="GO:0031543">
    <property type="term" value="F:peptidyl-proline dioxygenase activity"/>
    <property type="evidence" value="ECO:0007669"/>
    <property type="project" value="TreeGrafter"/>
</dbReference>
<gene>
    <name evidence="9" type="ORF">ALQ51_100024</name>
    <name evidence="8" type="ORF">ALQ53_100085</name>
</gene>
<reference evidence="10 11" key="1">
    <citation type="submission" date="2018-08" db="EMBL/GenBank/DDBJ databases">
        <title>Recombination of ecologically and evolutionarily significant loci maintains genetic cohesion in the Pseudomonas syringae species complex.</title>
        <authorList>
            <person name="Dillon M."/>
            <person name="Thakur S."/>
            <person name="Almeida R.N.D."/>
            <person name="Weir B.S."/>
            <person name="Guttman D.S."/>
        </authorList>
    </citation>
    <scope>NUCLEOTIDE SEQUENCE [LARGE SCALE GENOMIC DNA]</scope>
    <source>
        <strain evidence="8 10">ICMP 15201</strain>
        <strain evidence="9 11">ICMP 15203</strain>
    </source>
</reference>